<dbReference type="GO" id="GO:0000166">
    <property type="term" value="F:nucleotide binding"/>
    <property type="evidence" value="ECO:0007669"/>
    <property type="project" value="InterPro"/>
</dbReference>
<dbReference type="EMBL" id="LYOR01000005">
    <property type="protein sequence ID" value="OFV65922.1"/>
    <property type="molecule type" value="Genomic_DNA"/>
</dbReference>
<evidence type="ECO:0000256" key="1">
    <source>
        <dbReference type="ARBA" id="ARBA00005755"/>
    </source>
</evidence>
<gene>
    <name evidence="10" type="ORF">SBU_001104</name>
</gene>
<comment type="catalytic activity">
    <reaction evidence="6 7">
        <text>DNA(n) + a 2'-deoxyribonucleoside 5'-triphosphate = DNA(n+1) + diphosphate</text>
        <dbReference type="Rhea" id="RHEA:22508"/>
        <dbReference type="Rhea" id="RHEA-COMP:17339"/>
        <dbReference type="Rhea" id="RHEA-COMP:17340"/>
        <dbReference type="ChEBI" id="CHEBI:33019"/>
        <dbReference type="ChEBI" id="CHEBI:61560"/>
        <dbReference type="ChEBI" id="CHEBI:173112"/>
        <dbReference type="EC" id="2.7.7.7"/>
    </reaction>
</comment>
<evidence type="ECO:0000313" key="10">
    <source>
        <dbReference type="EMBL" id="OFV65922.1"/>
    </source>
</evidence>
<dbReference type="Gene3D" id="3.30.420.10">
    <property type="entry name" value="Ribonuclease H-like superfamily/Ribonuclease H"/>
    <property type="match status" value="1"/>
</dbReference>
<dbReference type="InterPro" id="IPR006133">
    <property type="entry name" value="DNA-dir_DNA_pol_B_exonuc"/>
</dbReference>
<name>A0A1F2P4K3_9EURY</name>
<dbReference type="STRING" id="1839936.SBU_001104"/>
<evidence type="ECO:0000259" key="8">
    <source>
        <dbReference type="Pfam" id="PF00136"/>
    </source>
</evidence>
<dbReference type="InterPro" id="IPR006172">
    <property type="entry name" value="DNA-dir_DNA_pol_B"/>
</dbReference>
<feature type="domain" description="DNA-directed DNA polymerase family B multifunctional" evidence="8">
    <location>
        <begin position="375"/>
        <end position="704"/>
    </location>
</feature>
<dbReference type="PROSITE" id="PS00116">
    <property type="entry name" value="DNA_POLYMERASE_B"/>
    <property type="match status" value="1"/>
</dbReference>
<evidence type="ECO:0000256" key="6">
    <source>
        <dbReference type="ARBA" id="ARBA00049244"/>
    </source>
</evidence>
<dbReference type="SUPFAM" id="SSF56672">
    <property type="entry name" value="DNA/RNA polymerases"/>
    <property type="match status" value="1"/>
</dbReference>
<accession>A0A1F2P4K3</accession>
<feature type="domain" description="DNA-directed DNA polymerase family B exonuclease" evidence="9">
    <location>
        <begin position="116"/>
        <end position="298"/>
    </location>
</feature>
<dbReference type="InterPro" id="IPR043502">
    <property type="entry name" value="DNA/RNA_pol_sf"/>
</dbReference>
<dbReference type="Proteomes" id="UP000185779">
    <property type="component" value="Unassembled WGS sequence"/>
</dbReference>
<dbReference type="PRINTS" id="PR00106">
    <property type="entry name" value="DNAPOLB"/>
</dbReference>
<evidence type="ECO:0000256" key="2">
    <source>
        <dbReference type="ARBA" id="ARBA00022679"/>
    </source>
</evidence>
<proteinExistence type="inferred from homology"/>
<keyword evidence="2 7" id="KW-0808">Transferase</keyword>
<keyword evidence="5 7" id="KW-0238">DNA-binding</keyword>
<dbReference type="InterPro" id="IPR006134">
    <property type="entry name" value="DNA-dir_DNA_pol_B_multi_dom"/>
</dbReference>
<comment type="similarity">
    <text evidence="1 7">Belongs to the DNA polymerase type-B family.</text>
</comment>
<dbReference type="InterPro" id="IPR017964">
    <property type="entry name" value="DNA-dir_DNA_pol_B_CS"/>
</dbReference>
<keyword evidence="11" id="KW-1185">Reference proteome</keyword>
<dbReference type="PANTHER" id="PTHR10322">
    <property type="entry name" value="DNA POLYMERASE CATALYTIC SUBUNIT"/>
    <property type="match status" value="1"/>
</dbReference>
<dbReference type="Gene3D" id="3.90.1600.10">
    <property type="entry name" value="Palm domain of DNA polymerase"/>
    <property type="match status" value="1"/>
</dbReference>
<dbReference type="GO" id="GO:0003887">
    <property type="term" value="F:DNA-directed DNA polymerase activity"/>
    <property type="evidence" value="ECO:0007669"/>
    <property type="project" value="UniProtKB-KW"/>
</dbReference>
<dbReference type="GO" id="GO:0006261">
    <property type="term" value="P:DNA-templated DNA replication"/>
    <property type="evidence" value="ECO:0007669"/>
    <property type="project" value="TreeGrafter"/>
</dbReference>
<keyword evidence="3 7" id="KW-0548">Nucleotidyltransferase</keyword>
<dbReference type="InterPro" id="IPR050240">
    <property type="entry name" value="DNA_pol_type-B"/>
</dbReference>
<protein>
    <recommendedName>
        <fullName evidence="7">DNA polymerase</fullName>
        <ecNumber evidence="7">2.7.7.7</ecNumber>
    </recommendedName>
</protein>
<dbReference type="Pfam" id="PF00136">
    <property type="entry name" value="DNA_pol_B"/>
    <property type="match status" value="1"/>
</dbReference>
<dbReference type="InterPro" id="IPR042087">
    <property type="entry name" value="DNA_pol_B_thumb"/>
</dbReference>
<evidence type="ECO:0000256" key="7">
    <source>
        <dbReference type="RuleBase" id="RU000442"/>
    </source>
</evidence>
<evidence type="ECO:0000313" key="11">
    <source>
        <dbReference type="Proteomes" id="UP000185779"/>
    </source>
</evidence>
<dbReference type="InterPro" id="IPR023211">
    <property type="entry name" value="DNA_pol_palm_dom_sf"/>
</dbReference>
<organism evidence="10 11">
    <name type="scientific">Candidatus Syntropharchaeum butanivorans</name>
    <dbReference type="NCBI Taxonomy" id="1839936"/>
    <lineage>
        <taxon>Archaea</taxon>
        <taxon>Methanobacteriati</taxon>
        <taxon>Methanobacteriota</taxon>
        <taxon>Stenosarchaea group</taxon>
        <taxon>Methanomicrobia</taxon>
        <taxon>Methanosarcinales</taxon>
        <taxon>ANME-2 cluster</taxon>
        <taxon>Candidatus Syntropharchaeum</taxon>
    </lineage>
</organism>
<keyword evidence="4 7" id="KW-0239">DNA-directed DNA polymerase</keyword>
<dbReference type="EC" id="2.7.7.7" evidence="7"/>
<dbReference type="Gene3D" id="1.10.132.60">
    <property type="entry name" value="DNA polymerase family B, C-terminal domain"/>
    <property type="match status" value="1"/>
</dbReference>
<dbReference type="AlphaFoldDB" id="A0A1F2P4K3"/>
<dbReference type="CDD" id="cd00145">
    <property type="entry name" value="POLBc"/>
    <property type="match status" value="1"/>
</dbReference>
<dbReference type="Pfam" id="PF03104">
    <property type="entry name" value="DNA_pol_B_exo1"/>
    <property type="match status" value="1"/>
</dbReference>
<comment type="caution">
    <text evidence="10">The sequence shown here is derived from an EMBL/GenBank/DDBJ whole genome shotgun (WGS) entry which is preliminary data.</text>
</comment>
<dbReference type="Gene3D" id="3.30.342.10">
    <property type="entry name" value="DNA Polymerase, chain B, domain 1"/>
    <property type="match status" value="1"/>
</dbReference>
<evidence type="ECO:0000259" key="9">
    <source>
        <dbReference type="Pfam" id="PF03104"/>
    </source>
</evidence>
<reference evidence="10" key="1">
    <citation type="submission" date="2016-05" db="EMBL/GenBank/DDBJ databases">
        <title>Microbial consortia oxidize butane by reversing methanogenesis.</title>
        <authorList>
            <person name="Laso-Perez R."/>
            <person name="Richter M."/>
            <person name="Wegener G."/>
            <person name="Musat F."/>
        </authorList>
    </citation>
    <scope>NUCLEOTIDE SEQUENCE [LARGE SCALE GENOMIC DNA]</scope>
    <source>
        <strain evidence="10">BOX1</strain>
    </source>
</reference>
<dbReference type="PATRIC" id="fig|1839936.3.peg.1116"/>
<keyword evidence="7" id="KW-0235">DNA replication</keyword>
<dbReference type="SMART" id="SM00486">
    <property type="entry name" value="POLBc"/>
    <property type="match status" value="1"/>
</dbReference>
<dbReference type="GO" id="GO:0003677">
    <property type="term" value="F:DNA binding"/>
    <property type="evidence" value="ECO:0007669"/>
    <property type="project" value="UniProtKB-KW"/>
</dbReference>
<dbReference type="PANTHER" id="PTHR10322:SF23">
    <property type="entry name" value="DNA POLYMERASE DELTA CATALYTIC SUBUNIT"/>
    <property type="match status" value="1"/>
</dbReference>
<dbReference type="CDD" id="cd05160">
    <property type="entry name" value="DEDDy_DNA_polB_exo"/>
    <property type="match status" value="1"/>
</dbReference>
<sequence length="800" mass="92332">MYTTLDMYFPDEMPDADHSGRIELGITQISYTLDESGYPIINLYCRDTAGRFRRVDVQGFQPYFYIEADPDEVLELMKDPRVVDIKEGYRTIDNREVYKVVTRTPSDVKDLRENYRHYEADILFTTRFMVDTGIKSGIMVPDKEMVQVEEIKPIELDVPTRICIIDIECDDRNGFPQPERDAVICITAWDSFDDEYTTFIWPYRQRDEKEMLEMLLAYIQTKDPDILTGWNFTNFDVPYLIDRMRALGIDPSPLSRDGMVKNKAGHFSPAMIKGRVLFDLLYGYKKMQPTQKESYRLDWIAEDELGETKHHYTGSLGNLWENDPDELIRYNRKDVELCVEIERKNDIIGFSKEVANFVGCSIEDTLNASRVIDTYVLRKSLGRFVLPSKHGEFKGEFEGAVVLSPIKGVRENVIVLDLASLYPMSMMTLNASPETKSPDGELVAPNGVRFKKSPDGLTRMILKELIESRLEKKRLRDRYPLGSDEYRKYDLQQAAIKVITNSYYGVSGYPRFRLYDRDIAAATTSVGRAIIRHTKSVIESMGYEVVYGDTDSCMVTVGGGKDLDEVIEIGKEIERRVNESYDDFAKTLNADKHYFSIKFEKVYSRFFQAGTKKRYAGRLVWKEGKYTDQLDITGFEFRRSDFPKITKEVQREVIRRIIDGEGFNEIGEYLRGVISKFEKGELSLDEIGIPGGIQKRLDRYETDDAQIRGAIYANKYFGTNFGKGSKPKRVYISKTPEGYPPTDVICFEYEDQVPDGFIPNWDVMLEKTIKNPIERILEAMGWSWTEIKSGKKQMGLDGFF</sequence>
<dbReference type="InterPro" id="IPR012337">
    <property type="entry name" value="RNaseH-like_sf"/>
</dbReference>
<dbReference type="InterPro" id="IPR036397">
    <property type="entry name" value="RNaseH_sf"/>
</dbReference>
<evidence type="ECO:0000256" key="4">
    <source>
        <dbReference type="ARBA" id="ARBA00022932"/>
    </source>
</evidence>
<evidence type="ECO:0000256" key="3">
    <source>
        <dbReference type="ARBA" id="ARBA00022695"/>
    </source>
</evidence>
<evidence type="ECO:0000256" key="5">
    <source>
        <dbReference type="ARBA" id="ARBA00023125"/>
    </source>
</evidence>
<dbReference type="SUPFAM" id="SSF53098">
    <property type="entry name" value="Ribonuclease H-like"/>
    <property type="match status" value="1"/>
</dbReference>